<reference evidence="1" key="2">
    <citation type="submission" date="2025-03" db="EMBL/GenBank/DDBJ databases">
        <authorList>
            <consortium name="ELIXIR-Norway"/>
            <consortium name="Elixir Norway"/>
        </authorList>
    </citation>
    <scope>NUCLEOTIDE SEQUENCE</scope>
</reference>
<protein>
    <submittedName>
        <fullName evidence="1">Uncharacterized protein</fullName>
    </submittedName>
</protein>
<evidence type="ECO:0000313" key="1">
    <source>
        <dbReference type="EMBL" id="CAM9821849.1"/>
    </source>
</evidence>
<sequence length="143" mass="14722">MRAEKLGPREASFLPPRPPVSQLTSRKRLTPASEPSPSAAPPVSERGVQGPPGRPRSSAAAASTGADLREDADWLRCVPRAGVRVEPEQPPPPAVAVRAVRLGALSAPGWERDADPEGWSVAELGQGPSAAAGCSGPTAPRGQ</sequence>
<dbReference type="EMBL" id="OX596102">
    <property type="protein sequence ID" value="CAM9821849.1"/>
    <property type="molecule type" value="Genomic_DNA"/>
</dbReference>
<gene>
    <name evidence="1" type="ORF">MRATA1EN22A_LOCUS7942</name>
</gene>
<accession>A0AC59YMI4</accession>
<name>A0AC59YMI4_RANTA</name>
<proteinExistence type="predicted"/>
<reference evidence="1" key="1">
    <citation type="submission" date="2023-05" db="EMBL/GenBank/DDBJ databases">
        <authorList>
            <consortium name="ELIXIR-Norway"/>
        </authorList>
    </citation>
    <scope>NUCLEOTIDE SEQUENCE</scope>
</reference>
<organism evidence="1 2">
    <name type="scientific">Rangifer tarandus platyrhynchus</name>
    <name type="common">Svalbard reindeer</name>
    <dbReference type="NCBI Taxonomy" id="3082113"/>
    <lineage>
        <taxon>Eukaryota</taxon>
        <taxon>Metazoa</taxon>
        <taxon>Chordata</taxon>
        <taxon>Craniata</taxon>
        <taxon>Vertebrata</taxon>
        <taxon>Euteleostomi</taxon>
        <taxon>Mammalia</taxon>
        <taxon>Eutheria</taxon>
        <taxon>Laurasiatheria</taxon>
        <taxon>Artiodactyla</taxon>
        <taxon>Ruminantia</taxon>
        <taxon>Pecora</taxon>
        <taxon>Cervidae</taxon>
        <taxon>Odocoileinae</taxon>
        <taxon>Rangifer</taxon>
    </lineage>
</organism>
<evidence type="ECO:0000313" key="2">
    <source>
        <dbReference type="Proteomes" id="UP001162501"/>
    </source>
</evidence>
<dbReference type="Proteomes" id="UP001162501">
    <property type="component" value="Chromosome 18"/>
</dbReference>